<feature type="domain" description="Nrap protein" evidence="8">
    <location>
        <begin position="335"/>
        <end position="475"/>
    </location>
</feature>
<dbReference type="InterPro" id="IPR035367">
    <property type="entry name" value="Nrap_D2"/>
</dbReference>
<evidence type="ECO:0000259" key="9">
    <source>
        <dbReference type="Pfam" id="PF17404"/>
    </source>
</evidence>
<evidence type="ECO:0000313" key="14">
    <source>
        <dbReference type="Proteomes" id="UP000246991"/>
    </source>
</evidence>
<dbReference type="Pfam" id="PF17404">
    <property type="entry name" value="Nrap_D3"/>
    <property type="match status" value="1"/>
</dbReference>
<feature type="domain" description="Nrap protein" evidence="11">
    <location>
        <begin position="835"/>
        <end position="966"/>
    </location>
</feature>
<dbReference type="GO" id="GO:0003723">
    <property type="term" value="F:RNA binding"/>
    <property type="evidence" value="ECO:0007669"/>
    <property type="project" value="UniProtKB-KW"/>
</dbReference>
<proteinExistence type="inferred from homology"/>
<feature type="domain" description="Nrap protein" evidence="9">
    <location>
        <begin position="481"/>
        <end position="629"/>
    </location>
</feature>
<evidence type="ECO:0000313" key="13">
    <source>
        <dbReference type="EMBL" id="PWW76794.1"/>
    </source>
</evidence>
<dbReference type="AlphaFoldDB" id="A0A317SR21"/>
<feature type="domain" description="Nrap protein" evidence="10">
    <location>
        <begin position="655"/>
        <end position="833"/>
    </location>
</feature>
<evidence type="ECO:0000256" key="6">
    <source>
        <dbReference type="SAM" id="MobiDB-lite"/>
    </source>
</evidence>
<dbReference type="PANTHER" id="PTHR17972">
    <property type="entry name" value="NUCLEOLAR RNA-ASSOCIATED PROTEIN"/>
    <property type="match status" value="1"/>
</dbReference>
<dbReference type="Gene3D" id="1.10.1410.10">
    <property type="match status" value="1"/>
</dbReference>
<feature type="domain" description="Nrap protein" evidence="12">
    <location>
        <begin position="976"/>
        <end position="1102"/>
    </location>
</feature>
<name>A0A317SR21_9PEZI</name>
<dbReference type="InterPro" id="IPR035369">
    <property type="entry name" value="Nrap_D4"/>
</dbReference>
<keyword evidence="5" id="KW-0687">Ribonucleoprotein</keyword>
<keyword evidence="3 5" id="KW-0694">RNA-binding</keyword>
<dbReference type="InterPro" id="IPR035082">
    <property type="entry name" value="Nrap_D1"/>
</dbReference>
<dbReference type="GO" id="GO:0032040">
    <property type="term" value="C:small-subunit processome"/>
    <property type="evidence" value="ECO:0007669"/>
    <property type="project" value="TreeGrafter"/>
</dbReference>
<feature type="compositionally biased region" description="Acidic residues" evidence="6">
    <location>
        <begin position="35"/>
        <end position="47"/>
    </location>
</feature>
<keyword evidence="14" id="KW-1185">Reference proteome</keyword>
<accession>A0A317SR21</accession>
<dbReference type="InterPro" id="IPR035371">
    <property type="entry name" value="Nrap_D6"/>
</dbReference>
<protein>
    <recommendedName>
        <fullName evidence="5">U3 small nucleolar RNA-associated protein 22</fullName>
    </recommendedName>
</protein>
<organism evidence="13 14">
    <name type="scientific">Tuber magnatum</name>
    <name type="common">white Piedmont truffle</name>
    <dbReference type="NCBI Taxonomy" id="42249"/>
    <lineage>
        <taxon>Eukaryota</taxon>
        <taxon>Fungi</taxon>
        <taxon>Dikarya</taxon>
        <taxon>Ascomycota</taxon>
        <taxon>Pezizomycotina</taxon>
        <taxon>Pezizomycetes</taxon>
        <taxon>Pezizales</taxon>
        <taxon>Tuberaceae</taxon>
        <taxon>Tuber</taxon>
    </lineage>
</organism>
<evidence type="ECO:0000259" key="11">
    <source>
        <dbReference type="Pfam" id="PF17406"/>
    </source>
</evidence>
<feature type="region of interest" description="Disordered" evidence="6">
    <location>
        <begin position="1"/>
        <end position="76"/>
    </location>
</feature>
<evidence type="ECO:0000259" key="7">
    <source>
        <dbReference type="Pfam" id="PF03813"/>
    </source>
</evidence>
<keyword evidence="5" id="KW-0698">rRNA processing</keyword>
<feature type="domain" description="Nrap protein" evidence="7">
    <location>
        <begin position="188"/>
        <end position="331"/>
    </location>
</feature>
<comment type="similarity">
    <text evidence="2 5">Belongs to the NRAP family.</text>
</comment>
<keyword evidence="4 5" id="KW-0539">Nucleus</keyword>
<sequence>MKTTIMVPATKKRRTEIEGEDEEVRTKESIGGLSSEEEMEDISEEDDIGARTLEARSRVRKTPQHPSSEQEKAQAVRESYESKFNVFRMETEELLSEIRVDYRKRMAPVEKMLHKLKNIIEKIPRKADATIDEVEREMRKLEIHIPFPEPMPGADIKYKFSYEKPVYMNIAGSYALKTVAKQREGFAIDLILQMPPTIFQEKDYLNYRYFHKRAYYLATIAGAIQGSGLDLQLSYVDLHDDPLRPIIVAAPSGSNSETGFTASKCLIHIIPAISKNTFSVSKLRPDKNAARPVAERDTSGGSFPPTPQYNSSILADTTYFEHIAWLHEVSSEAKAFKDACLLGRTWLKQRGFGSNINQGGFGHAEWSILMSLLLEGGGSKGSSVLAKGYSNYQMFKAVLQFLATRDLIMNPLLFDVGSESVRWPKGPNVFDGKIGLNILFKMTEWGYHLLKHEAAITLKLLNDPVIDHFEEIFLHRLDDPCHKFDSLAYIPIPECLNKDNRLNPLLSFSQRLYDMLSTGLTDRAKLIHLTLPPTLAQPIRVSGISRSPPPARKIIAGLLLNAAQCNRAVDHGPPAGHKDGASYRVFWGDKAELRRFKDGNILESVVWGTKDSNQSIYHQIIQYLVTKNLGDEIGTHVKFIGDEYANAVGGREDVGLFQPTMAAFEKLVKALRNLEGLPLAIRQVSAVAPALRYSSVEVPLLSGRLMQPADVVVQFESSGRWPDDLTAIQKTKIAFLLKMSELLEKASAVTRIGLENIDYPAMNSAFLEVVYHEGSAFRIRIYHDREQTLLERQLLNKDLPGKKRDEITAALSEHRRRFIVGPLHTQEVQKLSHRFPALSPSIRLLKRWFRTHLLSREVSEELVELMAVRTFVTTSSPPNSVMSGFLRTLRFISLWDWRAEPAIVGTVAKNASETFSATRASDPAMNRYAMVIPTEYDPTGTTFTESGPRKVVAARVTALARSAVSASFKDMFISSTKDYDFVIHIEPRYTLPSVRSKGSKFKNLQKTEMTSQDIAKLGLNVPEAFANELNEIYGDTIVFFTDGDIIAGLWNPSSVSGRRWKVNIPYSTIPLVRGNDEEVLTLNKKSILNEISRLGGEILAKIEIIK</sequence>
<dbReference type="Proteomes" id="UP000246991">
    <property type="component" value="Unassembled WGS sequence"/>
</dbReference>
<evidence type="ECO:0000256" key="1">
    <source>
        <dbReference type="ARBA" id="ARBA00004604"/>
    </source>
</evidence>
<evidence type="ECO:0000256" key="4">
    <source>
        <dbReference type="ARBA" id="ARBA00023242"/>
    </source>
</evidence>
<dbReference type="EMBL" id="PYWC01000030">
    <property type="protein sequence ID" value="PWW76794.1"/>
    <property type="molecule type" value="Genomic_DNA"/>
</dbReference>
<dbReference type="InterPro" id="IPR005554">
    <property type="entry name" value="NOL6/Upt22"/>
</dbReference>
<dbReference type="Pfam" id="PF17407">
    <property type="entry name" value="Nrap_D6"/>
    <property type="match status" value="1"/>
</dbReference>
<dbReference type="InterPro" id="IPR035370">
    <property type="entry name" value="Nrap_D5"/>
</dbReference>
<evidence type="ECO:0000256" key="5">
    <source>
        <dbReference type="RuleBase" id="RU364032"/>
    </source>
</evidence>
<evidence type="ECO:0000259" key="12">
    <source>
        <dbReference type="Pfam" id="PF17407"/>
    </source>
</evidence>
<dbReference type="OrthoDB" id="10251401at2759"/>
<dbReference type="GO" id="GO:0032545">
    <property type="term" value="C:CURI complex"/>
    <property type="evidence" value="ECO:0007669"/>
    <property type="project" value="TreeGrafter"/>
</dbReference>
<comment type="subcellular location">
    <subcellularLocation>
        <location evidence="1 5">Nucleus</location>
        <location evidence="1 5">Nucleolus</location>
    </subcellularLocation>
</comment>
<dbReference type="GO" id="GO:0006409">
    <property type="term" value="P:tRNA export from nucleus"/>
    <property type="evidence" value="ECO:0007669"/>
    <property type="project" value="TreeGrafter"/>
</dbReference>
<dbReference type="STRING" id="42249.A0A317SR21"/>
<keyword evidence="5" id="KW-0690">Ribosome biogenesis</keyword>
<comment type="caution">
    <text evidence="13">The sequence shown here is derived from an EMBL/GenBank/DDBJ whole genome shotgun (WGS) entry which is preliminary data.</text>
</comment>
<dbReference type="Pfam" id="PF17405">
    <property type="entry name" value="Nrap_D4"/>
    <property type="match status" value="1"/>
</dbReference>
<dbReference type="Gene3D" id="3.30.70.3030">
    <property type="match status" value="1"/>
</dbReference>
<dbReference type="PANTHER" id="PTHR17972:SF0">
    <property type="entry name" value="NUCLEOLAR PROTEIN 6"/>
    <property type="match status" value="1"/>
</dbReference>
<evidence type="ECO:0000259" key="8">
    <source>
        <dbReference type="Pfam" id="PF17403"/>
    </source>
</evidence>
<dbReference type="GO" id="GO:0006364">
    <property type="term" value="P:rRNA processing"/>
    <property type="evidence" value="ECO:0007669"/>
    <property type="project" value="UniProtKB-KW"/>
</dbReference>
<gene>
    <name evidence="13" type="ORF">C7212DRAFT_357753</name>
</gene>
<dbReference type="GO" id="GO:0034456">
    <property type="term" value="C:UTP-C complex"/>
    <property type="evidence" value="ECO:0007669"/>
    <property type="project" value="TreeGrafter"/>
</dbReference>
<evidence type="ECO:0000256" key="3">
    <source>
        <dbReference type="ARBA" id="ARBA00022884"/>
    </source>
</evidence>
<evidence type="ECO:0000256" key="2">
    <source>
        <dbReference type="ARBA" id="ARBA00006674"/>
    </source>
</evidence>
<dbReference type="Pfam" id="PF17406">
    <property type="entry name" value="Nrap_D5"/>
    <property type="match status" value="1"/>
</dbReference>
<dbReference type="Pfam" id="PF03813">
    <property type="entry name" value="Nrap"/>
    <property type="match status" value="1"/>
</dbReference>
<dbReference type="InterPro" id="IPR035368">
    <property type="entry name" value="Nrap_D3"/>
</dbReference>
<reference evidence="13 14" key="1">
    <citation type="submission" date="2018-03" db="EMBL/GenBank/DDBJ databases">
        <title>Genomes of Pezizomycetes fungi and the evolution of truffles.</title>
        <authorList>
            <person name="Murat C."/>
            <person name="Payen T."/>
            <person name="Noel B."/>
            <person name="Kuo A."/>
            <person name="Martin F.M."/>
        </authorList>
    </citation>
    <scope>NUCLEOTIDE SEQUENCE [LARGE SCALE GENOMIC DNA]</scope>
    <source>
        <strain evidence="13">091103-1</strain>
    </source>
</reference>
<dbReference type="Pfam" id="PF17403">
    <property type="entry name" value="Nrap_D2"/>
    <property type="match status" value="1"/>
</dbReference>
<evidence type="ECO:0000259" key="10">
    <source>
        <dbReference type="Pfam" id="PF17405"/>
    </source>
</evidence>